<sequence length="275" mass="30262">MNYSSLMVNLELGHLNTDLLKITGDLAESMHASVIGIAACNPKQLPFDGGYIAAEYFEQDRQQIEMDRKETETEFRNALQSRIGALEWRSSVLPGSIADYLANEARSADLLISALPSGTLFDTSRRVDISDLIMQTGRPVLLVPSAITAFTPNRVLIAWKDTRESRHAISVALSLLKQATQISIVEIATQEEEANAHKRLADVVSWLKRHGVIAEPIVSPSSNEDASRLTSLAQEQDIDLIVAGAYGHSRLREWALGGMTRDILLRAQCCTLVAH</sequence>
<dbReference type="InterPro" id="IPR006016">
    <property type="entry name" value="UspA"/>
</dbReference>
<accession>A0ABV2TJ75</accession>
<dbReference type="EMBL" id="JBEWZI010000006">
    <property type="protein sequence ID" value="MET7013975.1"/>
    <property type="molecule type" value="Genomic_DNA"/>
</dbReference>
<feature type="domain" description="UspA" evidence="2">
    <location>
        <begin position="206"/>
        <end position="274"/>
    </location>
</feature>
<dbReference type="CDD" id="cd00293">
    <property type="entry name" value="USP-like"/>
    <property type="match status" value="1"/>
</dbReference>
<protein>
    <submittedName>
        <fullName evidence="3">Universal stress protein</fullName>
    </submittedName>
</protein>
<evidence type="ECO:0000256" key="1">
    <source>
        <dbReference type="ARBA" id="ARBA00008791"/>
    </source>
</evidence>
<evidence type="ECO:0000259" key="2">
    <source>
        <dbReference type="Pfam" id="PF00582"/>
    </source>
</evidence>
<dbReference type="PANTHER" id="PTHR46268:SF15">
    <property type="entry name" value="UNIVERSAL STRESS PROTEIN HP_0031"/>
    <property type="match status" value="1"/>
</dbReference>
<dbReference type="SUPFAM" id="SSF52402">
    <property type="entry name" value="Adenine nucleotide alpha hydrolases-like"/>
    <property type="match status" value="2"/>
</dbReference>
<reference evidence="3 4" key="1">
    <citation type="submission" date="2024-07" db="EMBL/GenBank/DDBJ databases">
        <title>Uliginosibacterium flavum JJ3220;KACC:17644.</title>
        <authorList>
            <person name="Kim M.K."/>
        </authorList>
    </citation>
    <scope>NUCLEOTIDE SEQUENCE [LARGE SCALE GENOMIC DNA]</scope>
    <source>
        <strain evidence="3 4">KACC:17644</strain>
    </source>
</reference>
<dbReference type="RefSeq" id="WP_354600437.1">
    <property type="nucleotide sequence ID" value="NZ_JBEWZI010000006.1"/>
</dbReference>
<name>A0ABV2TJ75_9RHOO</name>
<dbReference type="Gene3D" id="3.40.50.12370">
    <property type="match status" value="1"/>
</dbReference>
<comment type="caution">
    <text evidence="3">The sequence shown here is derived from an EMBL/GenBank/DDBJ whole genome shotgun (WGS) entry which is preliminary data.</text>
</comment>
<dbReference type="Proteomes" id="UP001549691">
    <property type="component" value="Unassembled WGS sequence"/>
</dbReference>
<gene>
    <name evidence="3" type="ORF">ABXR19_07220</name>
</gene>
<proteinExistence type="inferred from homology"/>
<organism evidence="3 4">
    <name type="scientific">Uliginosibacterium flavum</name>
    <dbReference type="NCBI Taxonomy" id="1396831"/>
    <lineage>
        <taxon>Bacteria</taxon>
        <taxon>Pseudomonadati</taxon>
        <taxon>Pseudomonadota</taxon>
        <taxon>Betaproteobacteria</taxon>
        <taxon>Rhodocyclales</taxon>
        <taxon>Zoogloeaceae</taxon>
        <taxon>Uliginosibacterium</taxon>
    </lineage>
</organism>
<dbReference type="Pfam" id="PF00582">
    <property type="entry name" value="Usp"/>
    <property type="match status" value="1"/>
</dbReference>
<dbReference type="PANTHER" id="PTHR46268">
    <property type="entry name" value="STRESS RESPONSE PROTEIN NHAX"/>
    <property type="match status" value="1"/>
</dbReference>
<keyword evidence="4" id="KW-1185">Reference proteome</keyword>
<comment type="similarity">
    <text evidence="1">Belongs to the universal stress protein A family.</text>
</comment>
<evidence type="ECO:0000313" key="4">
    <source>
        <dbReference type="Proteomes" id="UP001549691"/>
    </source>
</evidence>
<evidence type="ECO:0000313" key="3">
    <source>
        <dbReference type="EMBL" id="MET7013975.1"/>
    </source>
</evidence>